<feature type="transmembrane region" description="Helical" evidence="8">
    <location>
        <begin position="139"/>
        <end position="159"/>
    </location>
</feature>
<dbReference type="AlphaFoldDB" id="A0A934QG35"/>
<sequence length="500" mass="53293">MTDTPLAAASPAPAETGHGRWPRHVIVLAATFVLLAVAHATTLVQMAEVWARSETYSYAWAVLPAATFVVWWHRASLRAAPPRASWWGVALAAAAGLLWLAGELVQISVARHAAIALGIGAVTVATLGVGCARRLLPALLLLCFLVPAGQVLLLPLRAITARFVELYASAAHVPMTRDGFTLLLDGYRYVVVDDCAGLPFVLMGAFVGTVFGGLNYTTLWKVLAFGALGAFLGMLGNGGRVIAIVASDQINGTQMPLTGHRVYELISFATLFGGLLVAHARVRAEPPRASPPPAPGGGWPRTLALPLLAAALIAVGPWLTDTGVPLGRTPVPGLPERINGWQATPDEPEWTPRAAAATDTRQRSYRGPDGQPAELFVARALTPRHKISAGSVDLHTMAGSATWMPAVMRRIELCDDSHCVPAVYERLLLQGGKRARHLVWHYTIGDAVTVSPLVVRTARGWARLTGRSTQATLAAVMQDTRTPEAPRLPDAALLQLLRAR</sequence>
<reference evidence="10" key="2">
    <citation type="journal article" date="2020" name="Microorganisms">
        <title>Osmotic Adaptation and Compatible Solute Biosynthesis of Phototrophic Bacteria as Revealed from Genome Analyses.</title>
        <authorList>
            <person name="Imhoff J.F."/>
            <person name="Rahn T."/>
            <person name="Kunzel S."/>
            <person name="Keller A."/>
            <person name="Neulinger S.C."/>
        </authorList>
    </citation>
    <scope>NUCLEOTIDE SEQUENCE</scope>
    <source>
        <strain evidence="10">DSM 9154</strain>
    </source>
</reference>
<dbReference type="Proteomes" id="UP000778970">
    <property type="component" value="Unassembled WGS sequence"/>
</dbReference>
<keyword evidence="2" id="KW-1003">Cell membrane</keyword>
<dbReference type="Pfam" id="PF09721">
    <property type="entry name" value="Exosortase_EpsH"/>
    <property type="match status" value="1"/>
</dbReference>
<keyword evidence="4 8" id="KW-0812">Transmembrane</keyword>
<accession>A0A934QG35</accession>
<dbReference type="GO" id="GO:0005886">
    <property type="term" value="C:plasma membrane"/>
    <property type="evidence" value="ECO:0007669"/>
    <property type="project" value="UniProtKB-SubCell"/>
</dbReference>
<dbReference type="GO" id="GO:0006508">
    <property type="term" value="P:proteolysis"/>
    <property type="evidence" value="ECO:0007669"/>
    <property type="project" value="UniProtKB-KW"/>
</dbReference>
<keyword evidence="7 8" id="KW-0472">Membrane</keyword>
<comment type="caution">
    <text evidence="10">The sequence shown here is derived from an EMBL/GenBank/DDBJ whole genome shotgun (WGS) entry which is preliminary data.</text>
</comment>
<keyword evidence="11" id="KW-1185">Reference proteome</keyword>
<feature type="transmembrane region" description="Helical" evidence="8">
    <location>
        <begin position="113"/>
        <end position="132"/>
    </location>
</feature>
<feature type="transmembrane region" description="Helical" evidence="8">
    <location>
        <begin position="223"/>
        <end position="245"/>
    </location>
</feature>
<organism evidence="10 11">
    <name type="scientific">Rhodovibrio salinarum</name>
    <dbReference type="NCBI Taxonomy" id="1087"/>
    <lineage>
        <taxon>Bacteria</taxon>
        <taxon>Pseudomonadati</taxon>
        <taxon>Pseudomonadota</taxon>
        <taxon>Alphaproteobacteria</taxon>
        <taxon>Rhodospirillales</taxon>
        <taxon>Rhodovibrionaceae</taxon>
        <taxon>Rhodovibrio</taxon>
    </lineage>
</organism>
<feature type="domain" description="Methanolan biosynthesis EpsI" evidence="9">
    <location>
        <begin position="306"/>
        <end position="495"/>
    </location>
</feature>
<feature type="transmembrane region" description="Helical" evidence="8">
    <location>
        <begin position="56"/>
        <end position="72"/>
    </location>
</feature>
<keyword evidence="5" id="KW-0378">Hydrolase</keyword>
<evidence type="ECO:0000256" key="7">
    <source>
        <dbReference type="ARBA" id="ARBA00023136"/>
    </source>
</evidence>
<evidence type="ECO:0000256" key="1">
    <source>
        <dbReference type="ARBA" id="ARBA00004651"/>
    </source>
</evidence>
<protein>
    <submittedName>
        <fullName evidence="10">EpsI family protein</fullName>
    </submittedName>
</protein>
<evidence type="ECO:0000256" key="4">
    <source>
        <dbReference type="ARBA" id="ARBA00022692"/>
    </source>
</evidence>
<evidence type="ECO:0000259" key="9">
    <source>
        <dbReference type="Pfam" id="PF11984"/>
    </source>
</evidence>
<dbReference type="InterPro" id="IPR014263">
    <property type="entry name" value="Methanolan_biosynth_EpsI"/>
</dbReference>
<reference evidence="10" key="1">
    <citation type="submission" date="2017-08" db="EMBL/GenBank/DDBJ databases">
        <authorList>
            <person name="Imhoff J.F."/>
            <person name="Rahn T."/>
            <person name="Kuenzel S."/>
            <person name="Neulinger S.C."/>
        </authorList>
    </citation>
    <scope>NUCLEOTIDE SEQUENCE</scope>
    <source>
        <strain evidence="10">DSM 9154</strain>
    </source>
</reference>
<keyword evidence="6 8" id="KW-1133">Transmembrane helix</keyword>
<dbReference type="Pfam" id="PF11984">
    <property type="entry name" value="DUF3485"/>
    <property type="match status" value="1"/>
</dbReference>
<dbReference type="NCBIfam" id="TIGR04178">
    <property type="entry name" value="exo_archaeo"/>
    <property type="match status" value="1"/>
</dbReference>
<feature type="transmembrane region" description="Helical" evidence="8">
    <location>
        <begin position="265"/>
        <end position="282"/>
    </location>
</feature>
<feature type="transmembrane region" description="Helical" evidence="8">
    <location>
        <begin position="25"/>
        <end position="44"/>
    </location>
</feature>
<dbReference type="EMBL" id="NRRE01000013">
    <property type="protein sequence ID" value="MBK1696321.1"/>
    <property type="molecule type" value="Genomic_DNA"/>
</dbReference>
<proteinExistence type="predicted"/>
<dbReference type="NCBIfam" id="TIGR02914">
    <property type="entry name" value="EpsI_fam"/>
    <property type="match status" value="1"/>
</dbReference>
<evidence type="ECO:0000256" key="3">
    <source>
        <dbReference type="ARBA" id="ARBA00022670"/>
    </source>
</evidence>
<feature type="transmembrane region" description="Helical" evidence="8">
    <location>
        <begin position="196"/>
        <end position="216"/>
    </location>
</feature>
<feature type="transmembrane region" description="Helical" evidence="8">
    <location>
        <begin position="84"/>
        <end position="101"/>
    </location>
</feature>
<dbReference type="GO" id="GO:0008233">
    <property type="term" value="F:peptidase activity"/>
    <property type="evidence" value="ECO:0007669"/>
    <property type="project" value="UniProtKB-KW"/>
</dbReference>
<evidence type="ECO:0000256" key="2">
    <source>
        <dbReference type="ARBA" id="ARBA00022475"/>
    </source>
</evidence>
<dbReference type="InterPro" id="IPR026392">
    <property type="entry name" value="Exo/Archaeosortase_dom"/>
</dbReference>
<dbReference type="InterPro" id="IPR019127">
    <property type="entry name" value="Exosortase"/>
</dbReference>
<evidence type="ECO:0000313" key="11">
    <source>
        <dbReference type="Proteomes" id="UP000778970"/>
    </source>
</evidence>
<dbReference type="RefSeq" id="WP_027287808.1">
    <property type="nucleotide sequence ID" value="NZ_NRRE01000013.1"/>
</dbReference>
<evidence type="ECO:0000313" key="10">
    <source>
        <dbReference type="EMBL" id="MBK1696321.1"/>
    </source>
</evidence>
<name>A0A934QG35_9PROT</name>
<keyword evidence="3" id="KW-0645">Protease</keyword>
<evidence type="ECO:0000256" key="6">
    <source>
        <dbReference type="ARBA" id="ARBA00022989"/>
    </source>
</evidence>
<evidence type="ECO:0000256" key="8">
    <source>
        <dbReference type="SAM" id="Phobius"/>
    </source>
</evidence>
<gene>
    <name evidence="10" type="primary">epsI</name>
    <name evidence="10" type="ORF">CKO21_03580</name>
</gene>
<comment type="subcellular location">
    <subcellularLocation>
        <location evidence="1">Cell membrane</location>
        <topology evidence="1">Multi-pass membrane protein</topology>
    </subcellularLocation>
</comment>
<evidence type="ECO:0000256" key="5">
    <source>
        <dbReference type="ARBA" id="ARBA00022801"/>
    </source>
</evidence>